<organism evidence="1 2">
    <name type="scientific">Coniochaeta ligniaria NRRL 30616</name>
    <dbReference type="NCBI Taxonomy" id="1408157"/>
    <lineage>
        <taxon>Eukaryota</taxon>
        <taxon>Fungi</taxon>
        <taxon>Dikarya</taxon>
        <taxon>Ascomycota</taxon>
        <taxon>Pezizomycotina</taxon>
        <taxon>Sordariomycetes</taxon>
        <taxon>Sordariomycetidae</taxon>
        <taxon>Coniochaetales</taxon>
        <taxon>Coniochaetaceae</taxon>
        <taxon>Coniochaeta</taxon>
    </lineage>
</organism>
<dbReference type="AlphaFoldDB" id="A0A1J7IHR6"/>
<dbReference type="Gene3D" id="3.40.50.300">
    <property type="entry name" value="P-loop containing nucleotide triphosphate hydrolases"/>
    <property type="match status" value="1"/>
</dbReference>
<reference evidence="1 2" key="1">
    <citation type="submission" date="2016-10" db="EMBL/GenBank/DDBJ databases">
        <title>Draft genome sequence of Coniochaeta ligniaria NRRL30616, a lignocellulolytic fungus for bioabatement of inhibitors in plant biomass hydrolysates.</title>
        <authorList>
            <consortium name="DOE Joint Genome Institute"/>
            <person name="Jimenez D.J."/>
            <person name="Hector R.E."/>
            <person name="Riley R."/>
            <person name="Sun H."/>
            <person name="Grigoriev I.V."/>
            <person name="Van Elsas J.D."/>
            <person name="Nichols N.N."/>
        </authorList>
    </citation>
    <scope>NUCLEOTIDE SEQUENCE [LARGE SCALE GENOMIC DNA]</scope>
    <source>
        <strain evidence="1 2">NRRL 30616</strain>
    </source>
</reference>
<dbReference type="InterPro" id="IPR027417">
    <property type="entry name" value="P-loop_NTPase"/>
</dbReference>
<dbReference type="OrthoDB" id="8954335at2759"/>
<evidence type="ECO:0000313" key="1">
    <source>
        <dbReference type="EMBL" id="OIW26998.1"/>
    </source>
</evidence>
<dbReference type="EMBL" id="KV875100">
    <property type="protein sequence ID" value="OIW26998.1"/>
    <property type="molecule type" value="Genomic_DNA"/>
</dbReference>
<proteinExistence type="predicted"/>
<sequence length="161" mass="17994">MTRLSYAHVDDMQAPIVDNSGHDAQGERDVVIAVMGITEAGKSFMIRKMTGQAVLVGYGRKHSVKGIRFRYRSVNVTLLDSPGFHDACRTDTDILYDVSSYISDTYAQGFRLSGIIYLHPISHPQTEGSFRFSAFGCPVANEEGVQREKDPKAKFWKPFVD</sequence>
<dbReference type="STRING" id="1408157.A0A1J7IHR6"/>
<accession>A0A1J7IHR6</accession>
<gene>
    <name evidence="1" type="ORF">CONLIGDRAFT_683938</name>
</gene>
<evidence type="ECO:0000313" key="2">
    <source>
        <dbReference type="Proteomes" id="UP000182658"/>
    </source>
</evidence>
<dbReference type="InParanoid" id="A0A1J7IHR6"/>
<dbReference type="Proteomes" id="UP000182658">
    <property type="component" value="Unassembled WGS sequence"/>
</dbReference>
<dbReference type="SUPFAM" id="SSF52540">
    <property type="entry name" value="P-loop containing nucleoside triphosphate hydrolases"/>
    <property type="match status" value="1"/>
</dbReference>
<name>A0A1J7IHR6_9PEZI</name>
<keyword evidence="2" id="KW-1185">Reference proteome</keyword>
<protein>
    <submittedName>
        <fullName evidence="1">Uncharacterized protein</fullName>
    </submittedName>
</protein>